<feature type="non-terminal residue" evidence="1">
    <location>
        <position position="1"/>
    </location>
</feature>
<protein>
    <submittedName>
        <fullName evidence="1">Putative transposase (Putative), gypsy type</fullName>
    </submittedName>
</protein>
<comment type="caution">
    <text evidence="1">The sequence shown here is derived from an EMBL/GenBank/DDBJ whole genome shotgun (WGS) entry which is preliminary data.</text>
</comment>
<reference evidence="1" key="1">
    <citation type="journal article" date="2019" name="Sci. Rep.">
        <title>Draft genome of Tanacetum cinerariifolium, the natural source of mosquito coil.</title>
        <authorList>
            <person name="Yamashiro T."/>
            <person name="Shiraishi A."/>
            <person name="Satake H."/>
            <person name="Nakayama K."/>
        </authorList>
    </citation>
    <scope>NUCLEOTIDE SEQUENCE</scope>
</reference>
<accession>A0A6L2LFS7</accession>
<organism evidence="1">
    <name type="scientific">Tanacetum cinerariifolium</name>
    <name type="common">Dalmatian daisy</name>
    <name type="synonym">Chrysanthemum cinerariifolium</name>
    <dbReference type="NCBI Taxonomy" id="118510"/>
    <lineage>
        <taxon>Eukaryota</taxon>
        <taxon>Viridiplantae</taxon>
        <taxon>Streptophyta</taxon>
        <taxon>Embryophyta</taxon>
        <taxon>Tracheophyta</taxon>
        <taxon>Spermatophyta</taxon>
        <taxon>Magnoliopsida</taxon>
        <taxon>eudicotyledons</taxon>
        <taxon>Gunneridae</taxon>
        <taxon>Pentapetalae</taxon>
        <taxon>asterids</taxon>
        <taxon>campanulids</taxon>
        <taxon>Asterales</taxon>
        <taxon>Asteraceae</taxon>
        <taxon>Asteroideae</taxon>
        <taxon>Anthemideae</taxon>
        <taxon>Anthemidinae</taxon>
        <taxon>Tanacetum</taxon>
    </lineage>
</organism>
<evidence type="ECO:0000313" key="1">
    <source>
        <dbReference type="EMBL" id="GEU59432.1"/>
    </source>
</evidence>
<dbReference type="AlphaFoldDB" id="A0A6L2LFS7"/>
<gene>
    <name evidence="1" type="ORF">Tci_031410</name>
</gene>
<dbReference type="EMBL" id="BKCJ010004171">
    <property type="protein sequence ID" value="GEU59432.1"/>
    <property type="molecule type" value="Genomic_DNA"/>
</dbReference>
<dbReference type="PANTHER" id="PTHR31099:SF41">
    <property type="entry name" value="TRANSPOSASE (PUTATIVE), GYPSY TYPE-RELATED"/>
    <property type="match status" value="1"/>
</dbReference>
<proteinExistence type="predicted"/>
<name>A0A6L2LFS7_TANCI</name>
<dbReference type="PANTHER" id="PTHR31099">
    <property type="entry name" value="OS06G0165300 PROTEIN"/>
    <property type="match status" value="1"/>
</dbReference>
<sequence>GENHTVRSVWITSFIDEFRCQRSCLGYHYRRLVSVFGKLTFFLNSPCLVSYSFDPVTYGRLSWSGTQSCAERIPCRIARLFAIVRVVCSLWSCGAAELVLLAKRLFIIRCANRQDCLSLIISAVRWEMWTGVSILDHLCNTYNILAELGPELPSRDDTIKDAPTGKIGIYTQFLEFANFRIPLSRFLLRVLEYYQINFSQLFFLGATKVSHLEIMCRVLSYRPSLATFRKFYVNSISNGWMSFSRRGPTSCCLMKNFDSLKNWNVHFFWIDASICPISFPWHAGAFILKDPLPSDNHVNAELLGLLDNHCTIIRRYPETFLCLVGLSRSFDDVHVRPTPTLRMFPLLYAQGNVDFTPELQWFHPSLDQVTVPIYSESGFVSGEMLMSEVIPTARAAAERRGLCLPSLGGTSSSSPPHGSSLGIAKYQVSTLVLSSNGGSTTQSPIVQAHDDLFDTYILDGAGGT</sequence>